<keyword evidence="5" id="KW-1185">Reference proteome</keyword>
<dbReference type="PANTHER" id="PTHR33741">
    <property type="entry name" value="TRANSMEMBRANE PROTEIN DDB_G0269096-RELATED"/>
    <property type="match status" value="1"/>
</dbReference>
<keyword evidence="2" id="KW-0812">Transmembrane</keyword>
<comment type="caution">
    <text evidence="4">The sequence shown here is derived from an EMBL/GenBank/DDBJ whole genome shotgun (WGS) entry which is preliminary data.</text>
</comment>
<dbReference type="EMBL" id="LJSK01000078">
    <property type="protein sequence ID" value="KPI87664.1"/>
    <property type="molecule type" value="Genomic_DNA"/>
</dbReference>
<feature type="transmembrane region" description="Helical" evidence="2">
    <location>
        <begin position="182"/>
        <end position="205"/>
    </location>
</feature>
<dbReference type="Pfam" id="PF04982">
    <property type="entry name" value="TM_HPP"/>
    <property type="match status" value="1"/>
</dbReference>
<name>A0A0N1PDQ3_LEPSE</name>
<proteinExistence type="predicted"/>
<feature type="transmembrane region" description="Helical" evidence="2">
    <location>
        <begin position="152"/>
        <end position="170"/>
    </location>
</feature>
<dbReference type="OrthoDB" id="2016548at2759"/>
<dbReference type="Proteomes" id="UP000038009">
    <property type="component" value="Unassembled WGS sequence"/>
</dbReference>
<feature type="transmembrane region" description="Helical" evidence="2">
    <location>
        <begin position="97"/>
        <end position="118"/>
    </location>
</feature>
<dbReference type="InterPro" id="IPR007065">
    <property type="entry name" value="HPP"/>
</dbReference>
<keyword evidence="2" id="KW-1133">Transmembrane helix</keyword>
<dbReference type="VEuPathDB" id="TriTrypDB:Lsey_0078_0190"/>
<feature type="transmembrane region" description="Helical" evidence="2">
    <location>
        <begin position="125"/>
        <end position="146"/>
    </location>
</feature>
<evidence type="ECO:0000313" key="5">
    <source>
        <dbReference type="Proteomes" id="UP000038009"/>
    </source>
</evidence>
<evidence type="ECO:0000256" key="1">
    <source>
        <dbReference type="SAM" id="MobiDB-lite"/>
    </source>
</evidence>
<feature type="domain" description="HPP transmembrane region" evidence="3">
    <location>
        <begin position="102"/>
        <end position="254"/>
    </location>
</feature>
<keyword evidence="2" id="KW-0472">Membrane</keyword>
<accession>A0A0N1PDQ3</accession>
<evidence type="ECO:0000313" key="4">
    <source>
        <dbReference type="EMBL" id="KPI87664.1"/>
    </source>
</evidence>
<reference evidence="4 5" key="1">
    <citation type="journal article" date="2015" name="PLoS Pathog.">
        <title>Leptomonas seymouri: Adaptations to the Dixenous Life Cycle Analyzed by Genome Sequencing, Transcriptome Profiling and Co-infection with Leishmania donovani.</title>
        <authorList>
            <person name="Kraeva N."/>
            <person name="Butenko A."/>
            <person name="Hlavacova J."/>
            <person name="Kostygov A."/>
            <person name="Myskova J."/>
            <person name="Grybchuk D."/>
            <person name="Lestinova T."/>
            <person name="Votypka J."/>
            <person name="Volf P."/>
            <person name="Opperdoes F."/>
            <person name="Flegontov P."/>
            <person name="Lukes J."/>
            <person name="Yurchenko V."/>
        </authorList>
    </citation>
    <scope>NUCLEOTIDE SEQUENCE [LARGE SCALE GENOMIC DNA]</scope>
    <source>
        <strain evidence="4 5">ATCC 30220</strain>
    </source>
</reference>
<sequence length="260" mass="28610">MVLASGAYSPHESVRDGADDENRVQHPSHEPCSSKEEGNRLEGRSLRHSTPAEVEMLQDPEELVERKHENPFLVYLCRLKGAGQPGPSFWNPSWDGIPALLFSAITLEVLAVIEAFGLQHYDKSLLSYLPSFGASCCLVFCLSTSPGAQPRALVSTHIFGAFFGVSWLHIMNSLPKPLSQQIACAFAVGMMTSLMMLFGALQPSASATSCLAVFHRFGQMRDQGFMFMVAPATVGPLVIVFLGILLNNLIPWRHCYPGWW</sequence>
<dbReference type="AlphaFoldDB" id="A0A0N1PDQ3"/>
<evidence type="ECO:0000256" key="2">
    <source>
        <dbReference type="SAM" id="Phobius"/>
    </source>
</evidence>
<dbReference type="InterPro" id="IPR058581">
    <property type="entry name" value="TM_HPP"/>
</dbReference>
<dbReference type="OMA" id="QQIACAF"/>
<feature type="compositionally biased region" description="Basic and acidic residues" evidence="1">
    <location>
        <begin position="12"/>
        <end position="45"/>
    </location>
</feature>
<evidence type="ECO:0000259" key="3">
    <source>
        <dbReference type="Pfam" id="PF04982"/>
    </source>
</evidence>
<feature type="region of interest" description="Disordered" evidence="1">
    <location>
        <begin position="1"/>
        <end position="54"/>
    </location>
</feature>
<dbReference type="PANTHER" id="PTHR33741:SF5">
    <property type="entry name" value="TRANSMEMBRANE PROTEIN DDB_G0269096-RELATED"/>
    <property type="match status" value="1"/>
</dbReference>
<organism evidence="4 5">
    <name type="scientific">Leptomonas seymouri</name>
    <dbReference type="NCBI Taxonomy" id="5684"/>
    <lineage>
        <taxon>Eukaryota</taxon>
        <taxon>Discoba</taxon>
        <taxon>Euglenozoa</taxon>
        <taxon>Kinetoplastea</taxon>
        <taxon>Metakinetoplastina</taxon>
        <taxon>Trypanosomatida</taxon>
        <taxon>Trypanosomatidae</taxon>
        <taxon>Leishmaniinae</taxon>
        <taxon>Leptomonas</taxon>
    </lineage>
</organism>
<gene>
    <name evidence="4" type="ORF">ABL78_3262</name>
</gene>
<feature type="transmembrane region" description="Helical" evidence="2">
    <location>
        <begin position="225"/>
        <end position="246"/>
    </location>
</feature>
<protein>
    <recommendedName>
        <fullName evidence="3">HPP transmembrane region domain-containing protein</fullName>
    </recommendedName>
</protein>